<protein>
    <submittedName>
        <fullName evidence="2">SFRICE_023009</fullName>
    </submittedName>
</protein>
<dbReference type="EMBL" id="ODYU01000601">
    <property type="protein sequence ID" value="SOQ35675.1"/>
    <property type="molecule type" value="Genomic_DNA"/>
</dbReference>
<feature type="compositionally biased region" description="Basic residues" evidence="1">
    <location>
        <begin position="29"/>
        <end position="39"/>
    </location>
</feature>
<accession>A0A2H1V4A3</accession>
<feature type="region of interest" description="Disordered" evidence="1">
    <location>
        <begin position="27"/>
        <end position="63"/>
    </location>
</feature>
<evidence type="ECO:0000256" key="1">
    <source>
        <dbReference type="SAM" id="MobiDB-lite"/>
    </source>
</evidence>
<proteinExistence type="predicted"/>
<sequence length="91" mass="10875">MGPPQNYLLLNKKRILKIRRQLTEYSMNKHTKKKKKKTYKQPNIVPPPFCEVETHTTASTDPHRTDRIIGNAYMRYVLNHRILFIILSMEH</sequence>
<evidence type="ECO:0000313" key="2">
    <source>
        <dbReference type="EMBL" id="SOQ35675.1"/>
    </source>
</evidence>
<dbReference type="AlphaFoldDB" id="A0A2H1V4A3"/>
<reference evidence="2" key="1">
    <citation type="submission" date="2016-07" db="EMBL/GenBank/DDBJ databases">
        <authorList>
            <person name="Bretaudeau A."/>
        </authorList>
    </citation>
    <scope>NUCLEOTIDE SEQUENCE</scope>
    <source>
        <strain evidence="2">Rice</strain>
        <tissue evidence="2">Whole body</tissue>
    </source>
</reference>
<gene>
    <name evidence="2" type="ORF">SFRICE_023009</name>
</gene>
<organism evidence="2">
    <name type="scientific">Spodoptera frugiperda</name>
    <name type="common">Fall armyworm</name>
    <dbReference type="NCBI Taxonomy" id="7108"/>
    <lineage>
        <taxon>Eukaryota</taxon>
        <taxon>Metazoa</taxon>
        <taxon>Ecdysozoa</taxon>
        <taxon>Arthropoda</taxon>
        <taxon>Hexapoda</taxon>
        <taxon>Insecta</taxon>
        <taxon>Pterygota</taxon>
        <taxon>Neoptera</taxon>
        <taxon>Endopterygota</taxon>
        <taxon>Lepidoptera</taxon>
        <taxon>Glossata</taxon>
        <taxon>Ditrysia</taxon>
        <taxon>Noctuoidea</taxon>
        <taxon>Noctuidae</taxon>
        <taxon>Amphipyrinae</taxon>
        <taxon>Spodoptera</taxon>
    </lineage>
</organism>
<name>A0A2H1V4A3_SPOFR</name>